<keyword evidence="3" id="KW-0479">Metal-binding</keyword>
<comment type="caution">
    <text evidence="7">The sequence shown here is derived from an EMBL/GenBank/DDBJ whole genome shotgun (WGS) entry which is preliminary data.</text>
</comment>
<dbReference type="PANTHER" id="PTHR10543:SF89">
    <property type="entry name" value="CAROTENOID 9,10(9',10')-CLEAVAGE DIOXYGENASE 1"/>
    <property type="match status" value="1"/>
</dbReference>
<keyword evidence="5" id="KW-0408">Iron</keyword>
<evidence type="ECO:0000256" key="3">
    <source>
        <dbReference type="ARBA" id="ARBA00022723"/>
    </source>
</evidence>
<dbReference type="EMBL" id="JAHCVK010000001">
    <property type="protein sequence ID" value="MBT0652263.1"/>
    <property type="molecule type" value="Genomic_DNA"/>
</dbReference>
<sequence length="515" mass="58535">MPTRRQFLQLAGGVGGAFLLPSCASHPPLKKGIFPDFGDADRPYLGLATSLAAENDYLASVEGRLPTEVRGVLYRNGPGLFERGVLRKRTLLDGDGMVQAFRFHPEGVRYQNRFVRTRRFVDEEKAGTFLYPSWSTQAPGGWWANVWAVDRLLSQAGITVYLRNNRLYAFDESSFPYELDPATLATIGESRLGMPADGVLFSAHSKIDRRTGEWLLFGIQYGPSPRLHLTQFAADGSLRRYRAMDLPRNLYFHDFFVSDRHVIFNLQPVEVGVWSFLLGRESMAESLTWRPEQGSEILVLEREGNSPPLRLTTDACFMWHSFNAWERQGEIVADFIGYADPDHVIGSDPVAFAVMEGRRGNYQYPGELRRYRIDPGRRTIHQEILDRGSYEWPRINDLHLCHPYRIGYVGKCRPGEFFWSIITRIDMATGATVSCDFGAGSYCSEPVFIPFPGHRYDPDDPREPGWLATEVYDSRTRRSYLAVLAAERPEEGPLAKIHLDHHVPFSYHGFWQPGG</sequence>
<evidence type="ECO:0000256" key="5">
    <source>
        <dbReference type="ARBA" id="ARBA00023004"/>
    </source>
</evidence>
<dbReference type="PROSITE" id="PS51318">
    <property type="entry name" value="TAT"/>
    <property type="match status" value="1"/>
</dbReference>
<dbReference type="Proteomes" id="UP000756860">
    <property type="component" value="Unassembled WGS sequence"/>
</dbReference>
<evidence type="ECO:0000256" key="1">
    <source>
        <dbReference type="ARBA" id="ARBA00001954"/>
    </source>
</evidence>
<evidence type="ECO:0000313" key="8">
    <source>
        <dbReference type="Proteomes" id="UP000756860"/>
    </source>
</evidence>
<keyword evidence="8" id="KW-1185">Reference proteome</keyword>
<dbReference type="Pfam" id="PF03055">
    <property type="entry name" value="RPE65"/>
    <property type="match status" value="1"/>
</dbReference>
<proteinExistence type="inferred from homology"/>
<reference evidence="7 8" key="1">
    <citation type="submission" date="2021-05" db="EMBL/GenBank/DDBJ databases">
        <title>The draft genome of Geobacter luticola JCM 17780.</title>
        <authorList>
            <person name="Xu Z."/>
            <person name="Masuda Y."/>
            <person name="Itoh H."/>
            <person name="Senoo K."/>
        </authorList>
    </citation>
    <scope>NUCLEOTIDE SEQUENCE [LARGE SCALE GENOMIC DNA]</scope>
    <source>
        <strain evidence="7 8">JCM 17780</strain>
    </source>
</reference>
<evidence type="ECO:0000256" key="2">
    <source>
        <dbReference type="ARBA" id="ARBA00006787"/>
    </source>
</evidence>
<keyword evidence="6" id="KW-0411">Iron-sulfur</keyword>
<evidence type="ECO:0000313" key="7">
    <source>
        <dbReference type="EMBL" id="MBT0652263.1"/>
    </source>
</evidence>
<dbReference type="PANTHER" id="PTHR10543">
    <property type="entry name" value="BETA-CAROTENE DIOXYGENASE"/>
    <property type="match status" value="1"/>
</dbReference>
<name>A0ABS5SA59_9BACT</name>
<organism evidence="7 8">
    <name type="scientific">Geomobilimonas luticola</name>
    <dbReference type="NCBI Taxonomy" id="1114878"/>
    <lineage>
        <taxon>Bacteria</taxon>
        <taxon>Pseudomonadati</taxon>
        <taxon>Thermodesulfobacteriota</taxon>
        <taxon>Desulfuromonadia</taxon>
        <taxon>Geobacterales</taxon>
        <taxon>Geobacteraceae</taxon>
        <taxon>Geomobilimonas</taxon>
    </lineage>
</organism>
<comment type="cofactor">
    <cofactor evidence="1">
        <name>Fe(2+)</name>
        <dbReference type="ChEBI" id="CHEBI:29033"/>
    </cofactor>
</comment>
<gene>
    <name evidence="7" type="ORF">KI810_04290</name>
</gene>
<dbReference type="RefSeq" id="WP_214174217.1">
    <property type="nucleotide sequence ID" value="NZ_JAHCVK010000001.1"/>
</dbReference>
<accession>A0ABS5SA59</accession>
<comment type="similarity">
    <text evidence="2">Belongs to the carotenoid oxygenase family.</text>
</comment>
<protein>
    <submittedName>
        <fullName evidence="7">Carotenoid oxygenase family protein</fullName>
    </submittedName>
</protein>
<dbReference type="InterPro" id="IPR004294">
    <property type="entry name" value="Carotenoid_Oase"/>
</dbReference>
<evidence type="ECO:0000256" key="6">
    <source>
        <dbReference type="ARBA" id="ARBA00023014"/>
    </source>
</evidence>
<evidence type="ECO:0000256" key="4">
    <source>
        <dbReference type="ARBA" id="ARBA00023002"/>
    </source>
</evidence>
<dbReference type="InterPro" id="IPR006311">
    <property type="entry name" value="TAT_signal"/>
</dbReference>
<keyword evidence="4" id="KW-0560">Oxidoreductase</keyword>